<keyword evidence="21" id="KW-1185">Reference proteome</keyword>
<dbReference type="FunFam" id="1.10.10.10:FF:000175">
    <property type="entry name" value="ATP-dependent DNA helicase RecQ"/>
    <property type="match status" value="1"/>
</dbReference>
<dbReference type="PROSITE" id="PS50967">
    <property type="entry name" value="HRDC"/>
    <property type="match status" value="1"/>
</dbReference>
<keyword evidence="12" id="KW-0233">DNA recombination</keyword>
<sequence length="611" mass="69027">MKSTDKSPLQLLQSVFGYHEFRPWQQQIIDDVTEGNDTFVVMPTGGGKSLCYQIPALLRTGTAIVISPLISLMKDQVDALQANGVNAACYNSALNESDARQTLARFHAGELDLLYVAPERLMSHAFQERLQEIDIALFAVDEAHCVSQWGHDFRPEYVQLGELRDRFPDIPMIALTATADPQTRKDIVQRLHLRQPTIHVTGFDRPNIRYSALEKRKPFDQLKSFVDRFSSERGIVYALSRKRVEELAFKLQQGGYRAEAYHAGLPASTREQVHEQFMRDEIDVVVATVAFGMGIDKPNVRYVVHYDLPKNIEGYYQETGRAGRDGLPSEALLLFGAQDMVMARRLVENSDNPEQKRIELHKLNSMIAFAEALTCRRRVLLHYFGEELKEDCGHCDTCNDPPECYDATEDARKALSCVYRVGQRYGMRHVIDVLRGADSERIRSLGHDSLSTYAIGKEQGEAEWSSLMRQLIHRGYLEQDIANYSVLKLTDGARPLLRGEIALQLAKPRLKEASGKRKKRVTAAVEGRDELMFESLRGLRRELADSEGVAPYMVFGDATLTQMAIHLPQNRTEFLEINGVGEKKLEKYAEAFLQEISDYLSVRGSNPAPAA</sequence>
<dbReference type="InterPro" id="IPR027417">
    <property type="entry name" value="P-loop_NTPase"/>
</dbReference>
<evidence type="ECO:0000256" key="16">
    <source>
        <dbReference type="NCBIfam" id="TIGR01389"/>
    </source>
</evidence>
<keyword evidence="5" id="KW-0547">Nucleotide-binding</keyword>
<dbReference type="Pfam" id="PF16124">
    <property type="entry name" value="RecQ_Zn_bind"/>
    <property type="match status" value="1"/>
</dbReference>
<dbReference type="InterPro" id="IPR011545">
    <property type="entry name" value="DEAD/DEAH_box_helicase_dom"/>
</dbReference>
<dbReference type="Pfam" id="PF00270">
    <property type="entry name" value="DEAD"/>
    <property type="match status" value="1"/>
</dbReference>
<evidence type="ECO:0000256" key="14">
    <source>
        <dbReference type="ARBA" id="ARBA00023235"/>
    </source>
</evidence>
<dbReference type="InterPro" id="IPR044876">
    <property type="entry name" value="HRDC_dom_sf"/>
</dbReference>
<name>A0A0B0HBR6_SOVGS</name>
<keyword evidence="9" id="KW-0862">Zinc</keyword>
<dbReference type="OrthoDB" id="9760034at2"/>
<evidence type="ECO:0000256" key="11">
    <source>
        <dbReference type="ARBA" id="ARBA00023125"/>
    </source>
</evidence>
<feature type="domain" description="Helicase C-terminal" evidence="19">
    <location>
        <begin position="221"/>
        <end position="366"/>
    </location>
</feature>
<comment type="cofactor">
    <cofactor evidence="2">
        <name>Zn(2+)</name>
        <dbReference type="ChEBI" id="CHEBI:29105"/>
    </cofactor>
</comment>
<dbReference type="Gene3D" id="1.10.150.80">
    <property type="entry name" value="HRDC domain"/>
    <property type="match status" value="1"/>
</dbReference>
<evidence type="ECO:0000256" key="13">
    <source>
        <dbReference type="ARBA" id="ARBA00023204"/>
    </source>
</evidence>
<evidence type="ECO:0000256" key="7">
    <source>
        <dbReference type="ARBA" id="ARBA00022801"/>
    </source>
</evidence>
<evidence type="ECO:0000256" key="9">
    <source>
        <dbReference type="ARBA" id="ARBA00022833"/>
    </source>
</evidence>
<keyword evidence="4" id="KW-0479">Metal-binding</keyword>
<dbReference type="Proteomes" id="UP000030856">
    <property type="component" value="Unassembled WGS sequence"/>
</dbReference>
<dbReference type="SUPFAM" id="SSF52540">
    <property type="entry name" value="P-loop containing nucleoside triphosphate hydrolases"/>
    <property type="match status" value="2"/>
</dbReference>
<dbReference type="GO" id="GO:0043590">
    <property type="term" value="C:bacterial nucleoid"/>
    <property type="evidence" value="ECO:0007669"/>
    <property type="project" value="TreeGrafter"/>
</dbReference>
<evidence type="ECO:0000259" key="19">
    <source>
        <dbReference type="PROSITE" id="PS51194"/>
    </source>
</evidence>
<dbReference type="GO" id="GO:0043138">
    <property type="term" value="F:3'-5' DNA helicase activity"/>
    <property type="evidence" value="ECO:0007669"/>
    <property type="project" value="UniProtKB-EC"/>
</dbReference>
<evidence type="ECO:0000313" key="21">
    <source>
        <dbReference type="Proteomes" id="UP000030856"/>
    </source>
</evidence>
<dbReference type="eggNOG" id="COG0514">
    <property type="taxonomic scope" value="Bacteria"/>
</dbReference>
<dbReference type="InterPro" id="IPR004589">
    <property type="entry name" value="DNA_helicase_ATP-dep_RecQ"/>
</dbReference>
<feature type="domain" description="Helicase ATP-binding" evidence="18">
    <location>
        <begin position="29"/>
        <end position="197"/>
    </location>
</feature>
<dbReference type="InterPro" id="IPR036388">
    <property type="entry name" value="WH-like_DNA-bd_sf"/>
</dbReference>
<evidence type="ECO:0000256" key="12">
    <source>
        <dbReference type="ARBA" id="ARBA00023172"/>
    </source>
</evidence>
<dbReference type="PROSITE" id="PS51192">
    <property type="entry name" value="HELICASE_ATP_BIND_1"/>
    <property type="match status" value="1"/>
</dbReference>
<evidence type="ECO:0000259" key="17">
    <source>
        <dbReference type="PROSITE" id="PS50967"/>
    </source>
</evidence>
<dbReference type="AlphaFoldDB" id="A0A0B0HBR6"/>
<dbReference type="SMART" id="SM00487">
    <property type="entry name" value="DEXDc"/>
    <property type="match status" value="1"/>
</dbReference>
<comment type="caution">
    <text evidence="20">The sequence shown here is derived from an EMBL/GenBank/DDBJ whole genome shotgun (WGS) entry which is preliminary data.</text>
</comment>
<accession>A0A0B0HBR6</accession>
<dbReference type="NCBIfam" id="TIGR01389">
    <property type="entry name" value="recQ"/>
    <property type="match status" value="1"/>
</dbReference>
<evidence type="ECO:0000259" key="18">
    <source>
        <dbReference type="PROSITE" id="PS51192"/>
    </source>
</evidence>
<evidence type="ECO:0000256" key="2">
    <source>
        <dbReference type="ARBA" id="ARBA00001947"/>
    </source>
</evidence>
<keyword evidence="7 20" id="KW-0378">Hydrolase</keyword>
<dbReference type="InterPro" id="IPR006293">
    <property type="entry name" value="DNA_helicase_ATP-dep_RecQ_bac"/>
</dbReference>
<dbReference type="EMBL" id="JRAA01000001">
    <property type="protein sequence ID" value="KHF26500.1"/>
    <property type="molecule type" value="Genomic_DNA"/>
</dbReference>
<dbReference type="InterPro" id="IPR002121">
    <property type="entry name" value="HRDC_dom"/>
</dbReference>
<dbReference type="PANTHER" id="PTHR13710">
    <property type="entry name" value="DNA HELICASE RECQ FAMILY MEMBER"/>
    <property type="match status" value="1"/>
</dbReference>
<dbReference type="GO" id="GO:0030894">
    <property type="term" value="C:replisome"/>
    <property type="evidence" value="ECO:0007669"/>
    <property type="project" value="TreeGrafter"/>
</dbReference>
<dbReference type="RefSeq" id="WP_043116277.1">
    <property type="nucleotide sequence ID" value="NZ_JRAA01000001.1"/>
</dbReference>
<evidence type="ECO:0000256" key="3">
    <source>
        <dbReference type="ARBA" id="ARBA00005446"/>
    </source>
</evidence>
<dbReference type="PATRIC" id="fig|2340.3.peg.1013"/>
<dbReference type="NCBIfam" id="TIGR00614">
    <property type="entry name" value="recQ_fam"/>
    <property type="match status" value="1"/>
</dbReference>
<keyword evidence="6" id="KW-0227">DNA damage</keyword>
<feature type="domain" description="HRDC" evidence="17">
    <location>
        <begin position="526"/>
        <end position="606"/>
    </location>
</feature>
<dbReference type="GO" id="GO:0006260">
    <property type="term" value="P:DNA replication"/>
    <property type="evidence" value="ECO:0007669"/>
    <property type="project" value="InterPro"/>
</dbReference>
<dbReference type="Gene3D" id="3.40.50.300">
    <property type="entry name" value="P-loop containing nucleotide triphosphate hydrolases"/>
    <property type="match status" value="2"/>
</dbReference>
<organism evidence="20 21">
    <name type="scientific">Solemya velum gill symbiont</name>
    <dbReference type="NCBI Taxonomy" id="2340"/>
    <lineage>
        <taxon>Bacteria</taxon>
        <taxon>Pseudomonadati</taxon>
        <taxon>Pseudomonadota</taxon>
        <taxon>Gammaproteobacteria</taxon>
        <taxon>sulfur-oxidizing symbionts</taxon>
    </lineage>
</organism>
<dbReference type="Gene3D" id="1.10.10.10">
    <property type="entry name" value="Winged helix-like DNA-binding domain superfamily/Winged helix DNA-binding domain"/>
    <property type="match status" value="1"/>
</dbReference>
<dbReference type="GO" id="GO:0009378">
    <property type="term" value="F:four-way junction helicase activity"/>
    <property type="evidence" value="ECO:0007669"/>
    <property type="project" value="TreeGrafter"/>
</dbReference>
<dbReference type="FunFam" id="3.40.50.300:FF:000156">
    <property type="entry name" value="ATP-dependent DNA helicase recQ"/>
    <property type="match status" value="1"/>
</dbReference>
<evidence type="ECO:0000313" key="20">
    <source>
        <dbReference type="EMBL" id="KHF26500.1"/>
    </source>
</evidence>
<keyword evidence="10" id="KW-0067">ATP-binding</keyword>
<keyword evidence="11" id="KW-0238">DNA-binding</keyword>
<dbReference type="PANTHER" id="PTHR13710:SF105">
    <property type="entry name" value="ATP-DEPENDENT DNA HELICASE Q1"/>
    <property type="match status" value="1"/>
</dbReference>
<dbReference type="GO" id="GO:0006281">
    <property type="term" value="P:DNA repair"/>
    <property type="evidence" value="ECO:0007669"/>
    <property type="project" value="UniProtKB-KW"/>
</dbReference>
<dbReference type="Pfam" id="PF00271">
    <property type="entry name" value="Helicase_C"/>
    <property type="match status" value="1"/>
</dbReference>
<dbReference type="EC" id="5.6.2.4" evidence="16"/>
<dbReference type="GO" id="GO:0009432">
    <property type="term" value="P:SOS response"/>
    <property type="evidence" value="ECO:0007669"/>
    <property type="project" value="UniProtKB-UniRule"/>
</dbReference>
<evidence type="ECO:0000256" key="8">
    <source>
        <dbReference type="ARBA" id="ARBA00022806"/>
    </source>
</evidence>
<proteinExistence type="inferred from homology"/>
<evidence type="ECO:0000256" key="6">
    <source>
        <dbReference type="ARBA" id="ARBA00022763"/>
    </source>
</evidence>
<comment type="catalytic activity">
    <reaction evidence="15">
        <text>Couples ATP hydrolysis with the unwinding of duplex DNA by translocating in the 3'-5' direction.</text>
        <dbReference type="EC" id="5.6.2.4"/>
    </reaction>
</comment>
<dbReference type="PROSITE" id="PS51194">
    <property type="entry name" value="HELICASE_CTER"/>
    <property type="match status" value="1"/>
</dbReference>
<dbReference type="GO" id="GO:0005524">
    <property type="term" value="F:ATP binding"/>
    <property type="evidence" value="ECO:0007669"/>
    <property type="project" value="UniProtKB-KW"/>
</dbReference>
<evidence type="ECO:0000256" key="5">
    <source>
        <dbReference type="ARBA" id="ARBA00022741"/>
    </source>
</evidence>
<keyword evidence="14" id="KW-0413">Isomerase</keyword>
<gene>
    <name evidence="20" type="primary">recQ</name>
    <name evidence="20" type="ORF">JV46_17250</name>
</gene>
<dbReference type="InterPro" id="IPR018982">
    <property type="entry name" value="RQC_domain"/>
</dbReference>
<comment type="cofactor">
    <cofactor evidence="1">
        <name>Mg(2+)</name>
        <dbReference type="ChEBI" id="CHEBI:18420"/>
    </cofactor>
</comment>
<dbReference type="STRING" id="2340.JV46_17250"/>
<comment type="similarity">
    <text evidence="3">Belongs to the helicase family. RecQ subfamily.</text>
</comment>
<keyword evidence="13" id="KW-0234">DNA repair</keyword>
<evidence type="ECO:0000256" key="10">
    <source>
        <dbReference type="ARBA" id="ARBA00022840"/>
    </source>
</evidence>
<keyword evidence="8 20" id="KW-0347">Helicase</keyword>
<evidence type="ECO:0000256" key="1">
    <source>
        <dbReference type="ARBA" id="ARBA00001946"/>
    </source>
</evidence>
<dbReference type="CDD" id="cd17920">
    <property type="entry name" value="DEXHc_RecQ"/>
    <property type="match status" value="1"/>
</dbReference>
<dbReference type="GO" id="GO:0005737">
    <property type="term" value="C:cytoplasm"/>
    <property type="evidence" value="ECO:0007669"/>
    <property type="project" value="TreeGrafter"/>
</dbReference>
<dbReference type="SMART" id="SM00956">
    <property type="entry name" value="RQC"/>
    <property type="match status" value="1"/>
</dbReference>
<dbReference type="FunFam" id="3.40.50.300:FF:000296">
    <property type="entry name" value="ATP-dependent DNA helicase RecQ"/>
    <property type="match status" value="1"/>
</dbReference>
<dbReference type="CDD" id="cd18794">
    <property type="entry name" value="SF2_C_RecQ"/>
    <property type="match status" value="1"/>
</dbReference>
<dbReference type="SMART" id="SM00341">
    <property type="entry name" value="HRDC"/>
    <property type="match status" value="1"/>
</dbReference>
<dbReference type="GO" id="GO:0006310">
    <property type="term" value="P:DNA recombination"/>
    <property type="evidence" value="ECO:0007669"/>
    <property type="project" value="UniProtKB-UniRule"/>
</dbReference>
<dbReference type="InterPro" id="IPR001650">
    <property type="entry name" value="Helicase_C-like"/>
</dbReference>
<protein>
    <recommendedName>
        <fullName evidence="16">DNA helicase RecQ</fullName>
        <ecNumber evidence="16">5.6.2.4</ecNumber>
    </recommendedName>
</protein>
<evidence type="ECO:0000256" key="15">
    <source>
        <dbReference type="ARBA" id="ARBA00034617"/>
    </source>
</evidence>
<dbReference type="Pfam" id="PF00570">
    <property type="entry name" value="HRDC"/>
    <property type="match status" value="1"/>
</dbReference>
<dbReference type="InterPro" id="IPR014001">
    <property type="entry name" value="Helicase_ATP-bd"/>
</dbReference>
<dbReference type="SUPFAM" id="SSF47819">
    <property type="entry name" value="HRDC-like"/>
    <property type="match status" value="1"/>
</dbReference>
<dbReference type="InterPro" id="IPR032284">
    <property type="entry name" value="RecQ_Zn-bd"/>
</dbReference>
<evidence type="ECO:0000256" key="4">
    <source>
        <dbReference type="ARBA" id="ARBA00022723"/>
    </source>
</evidence>
<dbReference type="InterPro" id="IPR010997">
    <property type="entry name" value="HRDC-like_sf"/>
</dbReference>
<dbReference type="SMART" id="SM00490">
    <property type="entry name" value="HELICc"/>
    <property type="match status" value="1"/>
</dbReference>
<dbReference type="GO" id="GO:0016787">
    <property type="term" value="F:hydrolase activity"/>
    <property type="evidence" value="ECO:0007669"/>
    <property type="project" value="UniProtKB-KW"/>
</dbReference>
<dbReference type="Pfam" id="PF09382">
    <property type="entry name" value="RQC"/>
    <property type="match status" value="1"/>
</dbReference>
<dbReference type="GO" id="GO:0046872">
    <property type="term" value="F:metal ion binding"/>
    <property type="evidence" value="ECO:0007669"/>
    <property type="project" value="UniProtKB-KW"/>
</dbReference>
<reference evidence="20 21" key="1">
    <citation type="journal article" date="2014" name="BMC Genomics">
        <title>The genome of the intracellular bacterium of the coastal bivalve, Solemya velum: a blueprint for thriving in and out of symbiosis.</title>
        <authorList>
            <person name="Dmytrenko O."/>
            <person name="Russell S.L."/>
            <person name="Loo W.T."/>
            <person name="Fontanez K.M."/>
            <person name="Liao L."/>
            <person name="Roeselers G."/>
            <person name="Sharma R."/>
            <person name="Stewart F.J."/>
            <person name="Newton I.L."/>
            <person name="Woyke T."/>
            <person name="Wu D."/>
            <person name="Lang J.M."/>
            <person name="Eisen J.A."/>
            <person name="Cavanaugh C.M."/>
        </authorList>
    </citation>
    <scope>NUCLEOTIDE SEQUENCE [LARGE SCALE GENOMIC DNA]</scope>
    <source>
        <strain evidence="20 21">WH</strain>
    </source>
</reference>
<dbReference type="GO" id="GO:0003677">
    <property type="term" value="F:DNA binding"/>
    <property type="evidence" value="ECO:0007669"/>
    <property type="project" value="UniProtKB-KW"/>
</dbReference>